<evidence type="ECO:0000313" key="3">
    <source>
        <dbReference type="Proteomes" id="UP000005522"/>
    </source>
</evidence>
<dbReference type="HOGENOM" id="CLU_3131175_0_0_6"/>
<reference evidence="2 3" key="1">
    <citation type="journal article" date="2009" name="J. Bacteriol.">
        <title>Draft genome sequence of the extremely acidophilic bacterium Acidithiobacillus caldus ATCC 51756 reveals metabolic versatility in the genus Acidithiobacillus.</title>
        <authorList>
            <person name="Valdes J."/>
            <person name="Quatrini R."/>
            <person name="Hallberg K."/>
            <person name="Dopson M."/>
            <person name="Valenzuela P.D."/>
            <person name="Holmes D.S."/>
        </authorList>
    </citation>
    <scope>NUCLEOTIDE SEQUENCE [LARGE SCALE GENOMIC DNA]</scope>
    <source>
        <strain evidence="3">ATCC 51756 / DSM 8584 / KU</strain>
        <plasmid evidence="3">megaPlasmid mpAca1.1</plasmid>
    </source>
</reference>
<dbReference type="KEGG" id="acz:Acaty_m0167"/>
<keyword evidence="1" id="KW-0472">Membrane</keyword>
<keyword evidence="2" id="KW-0548">Nucleotidyltransferase</keyword>
<keyword evidence="1" id="KW-1133">Transmembrane helix</keyword>
<keyword evidence="1" id="KW-0812">Transmembrane</keyword>
<accession>A0A059ZZ28</accession>
<organism evidence="2 3">
    <name type="scientific">Acidithiobacillus caldus (strain ATCC 51756 / DSM 8584 / KU)</name>
    <dbReference type="NCBI Taxonomy" id="637389"/>
    <lineage>
        <taxon>Bacteria</taxon>
        <taxon>Pseudomonadati</taxon>
        <taxon>Pseudomonadota</taxon>
        <taxon>Acidithiobacillia</taxon>
        <taxon>Acidithiobacillales</taxon>
        <taxon>Acidithiobacillaceae</taxon>
        <taxon>Acidithiobacillus</taxon>
    </lineage>
</organism>
<proteinExistence type="predicted"/>
<dbReference type="AlphaFoldDB" id="A0A059ZZ28"/>
<gene>
    <name evidence="2" type="ORF">Acaty_m0167</name>
</gene>
<keyword evidence="2" id="KW-0614">Plasmid</keyword>
<geneLocation type="plasmid" evidence="3">
    <name>megaPlasmid mpAca1.1</name>
</geneLocation>
<dbReference type="EC" id="2.7.7.7" evidence="2"/>
<dbReference type="EMBL" id="CP005987">
    <property type="protein sequence ID" value="AIA56740.1"/>
    <property type="molecule type" value="Genomic_DNA"/>
</dbReference>
<sequence length="49" mass="5387">MLPELLDRAVPKSASVRLLGITVSGLVHVLAASRRAYQMTLLDETLKPR</sequence>
<dbReference type="Proteomes" id="UP000005522">
    <property type="component" value="Plasmid megap mpAca1.1"/>
</dbReference>
<protein>
    <submittedName>
        <fullName evidence="2">DNA polymerase IV</fullName>
        <ecNumber evidence="2">2.7.7.7</ecNumber>
    </submittedName>
</protein>
<keyword evidence="2" id="KW-0808">Transferase</keyword>
<dbReference type="GO" id="GO:0003887">
    <property type="term" value="F:DNA-directed DNA polymerase activity"/>
    <property type="evidence" value="ECO:0007669"/>
    <property type="project" value="UniProtKB-EC"/>
</dbReference>
<feature type="transmembrane region" description="Helical" evidence="1">
    <location>
        <begin position="14"/>
        <end position="32"/>
    </location>
</feature>
<evidence type="ECO:0000313" key="2">
    <source>
        <dbReference type="EMBL" id="AIA56740.1"/>
    </source>
</evidence>
<name>A0A059ZZ28_ACICK</name>
<evidence type="ECO:0000256" key="1">
    <source>
        <dbReference type="SAM" id="Phobius"/>
    </source>
</evidence>